<comment type="subcellular location">
    <subcellularLocation>
        <location evidence="1">Membrane</location>
        <topology evidence="1">Multi-pass membrane protein</topology>
    </subcellularLocation>
</comment>
<dbReference type="Proteomes" id="UP000235965">
    <property type="component" value="Unassembled WGS sequence"/>
</dbReference>
<evidence type="ECO:0000256" key="3">
    <source>
        <dbReference type="ARBA" id="ARBA00022989"/>
    </source>
</evidence>
<dbReference type="STRING" id="105785.A0A2J7PD90"/>
<keyword evidence="4 6" id="KW-0472">Membrane</keyword>
<dbReference type="InterPro" id="IPR053231">
    <property type="entry name" value="GPCR_LN-TM7"/>
</dbReference>
<keyword evidence="10" id="KW-1185">Reference proteome</keyword>
<dbReference type="AlphaFoldDB" id="A0A2J7PD90"/>
<evidence type="ECO:0000256" key="6">
    <source>
        <dbReference type="SAM" id="Phobius"/>
    </source>
</evidence>
<feature type="transmembrane region" description="Helical" evidence="6">
    <location>
        <begin position="532"/>
        <end position="553"/>
    </location>
</feature>
<dbReference type="PROSITE" id="PS50261">
    <property type="entry name" value="G_PROTEIN_RECEP_F2_4"/>
    <property type="match status" value="1"/>
</dbReference>
<feature type="compositionally biased region" description="Low complexity" evidence="5">
    <location>
        <begin position="754"/>
        <end position="777"/>
    </location>
</feature>
<dbReference type="GO" id="GO:0016020">
    <property type="term" value="C:membrane"/>
    <property type="evidence" value="ECO:0007669"/>
    <property type="project" value="UniProtKB-SubCell"/>
</dbReference>
<feature type="domain" description="G-protein coupled receptors family 2 profile 2" evidence="8">
    <location>
        <begin position="464"/>
        <end position="720"/>
    </location>
</feature>
<dbReference type="EMBL" id="NEVH01026393">
    <property type="protein sequence ID" value="PNF14299.1"/>
    <property type="molecule type" value="Genomic_DNA"/>
</dbReference>
<evidence type="ECO:0000256" key="7">
    <source>
        <dbReference type="SAM" id="SignalP"/>
    </source>
</evidence>
<evidence type="ECO:0000256" key="1">
    <source>
        <dbReference type="ARBA" id="ARBA00004141"/>
    </source>
</evidence>
<feature type="transmembrane region" description="Helical" evidence="6">
    <location>
        <begin position="574"/>
        <end position="594"/>
    </location>
</feature>
<dbReference type="CDD" id="cd15039">
    <property type="entry name" value="7tmB3_Methuselah-like"/>
    <property type="match status" value="1"/>
</dbReference>
<sequence length="790" mass="88035">MTAASRGCIVLPLLLLFLLALPHPAVLLAVSHLDLESPNTVCDGKGSCEHLPGAERSRLGDHLVDWKDRNCLCDAQCARYGDCCLDSAHFVAAEQRRGAASFTCVELRQFGGIYMLTSCPPEWSDSGTRLRCEDDTPSLRDPLATMPVTSHRSGLTYRNVHCALCHGDIYPNSTDIWKPRIECPSLMQSLTPNLTSLDISHALSFEQEQNSWVIRLPTQKGTKTYNCNVDPVLPDTSEHIVRRCPTAIIRTCALNWTNSDVRNRCEAYTALVFYQNDGYRNVHCAICNNVPIQNLACVRASSRVSVYGKEFSPKAFAVLFDLSGDSGNIVGKERPCSSRDQLYDPFFRRCRDVVCSQEGQDYIAGHCMSVLPVVDSGEVYPANSGGYRNDSGALTDDSKSDYFLQCPKFLLEPEEYAVLDDGTVSVPAYHRTYPQSQFRIRHDSRLEICTDEGVEYVDKFNPNMSYVTMAGLGVSIIFLVLHLTAFILLPELRNLSGKNLASLCFSLLAAYTVFIVGQFLEVGSGSCSAVAVVTQYFFLASFSWMLTMAFDVWRTLRLATSELRVSAGKQWRKFAFYSSWTWMAPAVFVVAAVATDCAPTGSVLQDFRPGFGVRNCWFSHRYALLVFFALPLALVMILNIAFFSSSAHMIFSTTSTARFTSSSGTQRDFRLYIRLALVMGLTWTVGLIAGYLNVEGLWYTFIALNTLQGLFIFLAFTCTEKVVRAFADTASRCWKRRQRRDGLRVDGKQHRPPSFSWSGLSSSSTRKSQLGCSSESSSQHKEPPSMDTLY</sequence>
<dbReference type="InterPro" id="IPR000832">
    <property type="entry name" value="GPCR_2_secretin-like"/>
</dbReference>
<feature type="region of interest" description="Disordered" evidence="5">
    <location>
        <begin position="742"/>
        <end position="790"/>
    </location>
</feature>
<keyword evidence="7" id="KW-0732">Signal</keyword>
<evidence type="ECO:0000256" key="5">
    <source>
        <dbReference type="SAM" id="MobiDB-lite"/>
    </source>
</evidence>
<dbReference type="PANTHER" id="PTHR45902">
    <property type="entry name" value="LATROPHILIN RECEPTOR-LIKE PROTEIN A"/>
    <property type="match status" value="1"/>
</dbReference>
<dbReference type="InParanoid" id="A0A2J7PD90"/>
<reference evidence="9 10" key="1">
    <citation type="submission" date="2017-12" db="EMBL/GenBank/DDBJ databases">
        <title>Hemimetabolous genomes reveal molecular basis of termite eusociality.</title>
        <authorList>
            <person name="Harrison M.C."/>
            <person name="Jongepier E."/>
            <person name="Robertson H.M."/>
            <person name="Arning N."/>
            <person name="Bitard-Feildel T."/>
            <person name="Chao H."/>
            <person name="Childers C.P."/>
            <person name="Dinh H."/>
            <person name="Doddapaneni H."/>
            <person name="Dugan S."/>
            <person name="Gowin J."/>
            <person name="Greiner C."/>
            <person name="Han Y."/>
            <person name="Hu H."/>
            <person name="Hughes D.S.T."/>
            <person name="Huylmans A.-K."/>
            <person name="Kemena C."/>
            <person name="Kremer L.P.M."/>
            <person name="Lee S.L."/>
            <person name="Lopez-Ezquerra A."/>
            <person name="Mallet L."/>
            <person name="Monroy-Kuhn J.M."/>
            <person name="Moser A."/>
            <person name="Murali S.C."/>
            <person name="Muzny D.M."/>
            <person name="Otani S."/>
            <person name="Piulachs M.-D."/>
            <person name="Poelchau M."/>
            <person name="Qu J."/>
            <person name="Schaub F."/>
            <person name="Wada-Katsumata A."/>
            <person name="Worley K.C."/>
            <person name="Xie Q."/>
            <person name="Ylla G."/>
            <person name="Poulsen M."/>
            <person name="Gibbs R.A."/>
            <person name="Schal C."/>
            <person name="Richards S."/>
            <person name="Belles X."/>
            <person name="Korb J."/>
            <person name="Bornberg-Bauer E."/>
        </authorList>
    </citation>
    <scope>NUCLEOTIDE SEQUENCE [LARGE SCALE GENOMIC DNA]</scope>
    <source>
        <tissue evidence="9">Whole body</tissue>
    </source>
</reference>
<protein>
    <recommendedName>
        <fullName evidence="8">G-protein coupled receptors family 2 profile 2 domain-containing protein</fullName>
    </recommendedName>
</protein>
<keyword evidence="3 6" id="KW-1133">Transmembrane helix</keyword>
<dbReference type="Gene3D" id="1.20.1070.10">
    <property type="entry name" value="Rhodopsin 7-helix transmembrane proteins"/>
    <property type="match status" value="1"/>
</dbReference>
<dbReference type="InterPro" id="IPR017981">
    <property type="entry name" value="GPCR_2-like_7TM"/>
</dbReference>
<organism evidence="9 10">
    <name type="scientific">Cryptotermes secundus</name>
    <dbReference type="NCBI Taxonomy" id="105785"/>
    <lineage>
        <taxon>Eukaryota</taxon>
        <taxon>Metazoa</taxon>
        <taxon>Ecdysozoa</taxon>
        <taxon>Arthropoda</taxon>
        <taxon>Hexapoda</taxon>
        <taxon>Insecta</taxon>
        <taxon>Pterygota</taxon>
        <taxon>Neoptera</taxon>
        <taxon>Polyneoptera</taxon>
        <taxon>Dictyoptera</taxon>
        <taxon>Blattodea</taxon>
        <taxon>Blattoidea</taxon>
        <taxon>Termitoidae</taxon>
        <taxon>Kalotermitidae</taxon>
        <taxon>Cryptotermitinae</taxon>
        <taxon>Cryptotermes</taxon>
    </lineage>
</organism>
<dbReference type="GO" id="GO:0004930">
    <property type="term" value="F:G protein-coupled receptor activity"/>
    <property type="evidence" value="ECO:0007669"/>
    <property type="project" value="InterPro"/>
</dbReference>
<evidence type="ECO:0000256" key="2">
    <source>
        <dbReference type="ARBA" id="ARBA00022692"/>
    </source>
</evidence>
<dbReference type="PANTHER" id="PTHR45902:SF5">
    <property type="entry name" value="G-PROTEIN COUPLED RECEPTORS FAMILY 2 PROFILE 2 DOMAIN-CONTAINING PROTEIN"/>
    <property type="match status" value="1"/>
</dbReference>
<dbReference type="GO" id="GO:0007166">
    <property type="term" value="P:cell surface receptor signaling pathway"/>
    <property type="evidence" value="ECO:0007669"/>
    <property type="project" value="InterPro"/>
</dbReference>
<feature type="transmembrane region" description="Helical" evidence="6">
    <location>
        <begin position="698"/>
        <end position="716"/>
    </location>
</feature>
<feature type="transmembrane region" description="Helical" evidence="6">
    <location>
        <begin position="466"/>
        <end position="488"/>
    </location>
</feature>
<feature type="transmembrane region" description="Helical" evidence="6">
    <location>
        <begin position="500"/>
        <end position="520"/>
    </location>
</feature>
<evidence type="ECO:0000313" key="10">
    <source>
        <dbReference type="Proteomes" id="UP000235965"/>
    </source>
</evidence>
<evidence type="ECO:0000256" key="4">
    <source>
        <dbReference type="ARBA" id="ARBA00023136"/>
    </source>
</evidence>
<name>A0A2J7PD90_9NEOP</name>
<feature type="chain" id="PRO_5014473789" description="G-protein coupled receptors family 2 profile 2 domain-containing protein" evidence="7">
    <location>
        <begin position="28"/>
        <end position="790"/>
    </location>
</feature>
<feature type="transmembrane region" description="Helical" evidence="6">
    <location>
        <begin position="622"/>
        <end position="651"/>
    </location>
</feature>
<proteinExistence type="predicted"/>
<accession>A0A2J7PD90</accession>
<gene>
    <name evidence="9" type="ORF">B7P43_G07085</name>
</gene>
<dbReference type="OrthoDB" id="6134459at2759"/>
<feature type="signal peptide" evidence="7">
    <location>
        <begin position="1"/>
        <end position="27"/>
    </location>
</feature>
<evidence type="ECO:0000259" key="8">
    <source>
        <dbReference type="PROSITE" id="PS50261"/>
    </source>
</evidence>
<feature type="transmembrane region" description="Helical" evidence="6">
    <location>
        <begin position="671"/>
        <end position="692"/>
    </location>
</feature>
<evidence type="ECO:0000313" key="9">
    <source>
        <dbReference type="EMBL" id="PNF14299.1"/>
    </source>
</evidence>
<comment type="caution">
    <text evidence="9">The sequence shown here is derived from an EMBL/GenBank/DDBJ whole genome shotgun (WGS) entry which is preliminary data.</text>
</comment>
<dbReference type="Pfam" id="PF00002">
    <property type="entry name" value="7tm_2"/>
    <property type="match status" value="1"/>
</dbReference>
<keyword evidence="2 6" id="KW-0812">Transmembrane</keyword>